<keyword evidence="8" id="KW-1185">Reference proteome</keyword>
<dbReference type="RefSeq" id="XP_009164387.1">
    <property type="nucleotide sequence ID" value="XM_009166123.1"/>
</dbReference>
<name>A0A074ZXT4_OPIVI</name>
<evidence type="ECO:0000313" key="7">
    <source>
        <dbReference type="EMBL" id="KER31901.1"/>
    </source>
</evidence>
<feature type="transmembrane region" description="Helical" evidence="5">
    <location>
        <begin position="238"/>
        <end position="257"/>
    </location>
</feature>
<evidence type="ECO:0000256" key="1">
    <source>
        <dbReference type="ARBA" id="ARBA00004370"/>
    </source>
</evidence>
<dbReference type="SUPFAM" id="SSF81321">
    <property type="entry name" value="Family A G protein-coupled receptor-like"/>
    <property type="match status" value="1"/>
</dbReference>
<feature type="transmembrane region" description="Helical" evidence="5">
    <location>
        <begin position="119"/>
        <end position="144"/>
    </location>
</feature>
<dbReference type="OrthoDB" id="5864054at2759"/>
<keyword evidence="4 5" id="KW-0472">Membrane</keyword>
<dbReference type="EMBL" id="KL596640">
    <property type="protein sequence ID" value="KER31901.1"/>
    <property type="molecule type" value="Genomic_DNA"/>
</dbReference>
<accession>A0A074ZXT4</accession>
<keyword evidence="3 5" id="KW-1133">Transmembrane helix</keyword>
<evidence type="ECO:0000256" key="4">
    <source>
        <dbReference type="ARBA" id="ARBA00023136"/>
    </source>
</evidence>
<dbReference type="InterPro" id="IPR017452">
    <property type="entry name" value="GPCR_Rhodpsn_7TM"/>
</dbReference>
<dbReference type="Proteomes" id="UP000054324">
    <property type="component" value="Unassembled WGS sequence"/>
</dbReference>
<evidence type="ECO:0000256" key="5">
    <source>
        <dbReference type="SAM" id="Phobius"/>
    </source>
</evidence>
<feature type="transmembrane region" description="Helical" evidence="5">
    <location>
        <begin position="75"/>
        <end position="99"/>
    </location>
</feature>
<dbReference type="GO" id="GO:0008528">
    <property type="term" value="F:G protein-coupled peptide receptor activity"/>
    <property type="evidence" value="ECO:0007669"/>
    <property type="project" value="InterPro"/>
</dbReference>
<dbReference type="InterPro" id="IPR053219">
    <property type="entry name" value="GPCR_Dmsr-1"/>
</dbReference>
<dbReference type="CDD" id="cd14978">
    <property type="entry name" value="7tmA_FMRFamide_R-like"/>
    <property type="match status" value="1"/>
</dbReference>
<dbReference type="PROSITE" id="PS50262">
    <property type="entry name" value="G_PROTEIN_RECEP_F1_2"/>
    <property type="match status" value="1"/>
</dbReference>
<proteinExistence type="predicted"/>
<dbReference type="PANTHER" id="PTHR46273">
    <property type="entry name" value="MYOSUPPRESSIN RECEPTOR 1, ISOFORM B-RELATED"/>
    <property type="match status" value="1"/>
</dbReference>
<evidence type="ECO:0000256" key="3">
    <source>
        <dbReference type="ARBA" id="ARBA00022989"/>
    </source>
</evidence>
<dbReference type="PANTHER" id="PTHR46273:SF4">
    <property type="entry name" value="AT19640P"/>
    <property type="match status" value="1"/>
</dbReference>
<dbReference type="Gene3D" id="1.20.1070.10">
    <property type="entry name" value="Rhodopsin 7-helix transmembrane proteins"/>
    <property type="match status" value="1"/>
</dbReference>
<comment type="subcellular location">
    <subcellularLocation>
        <location evidence="1">Membrane</location>
    </subcellularLocation>
</comment>
<dbReference type="CTD" id="20316173"/>
<dbReference type="GO" id="GO:0005886">
    <property type="term" value="C:plasma membrane"/>
    <property type="evidence" value="ECO:0007669"/>
    <property type="project" value="TreeGrafter"/>
</dbReference>
<keyword evidence="2 5" id="KW-0812">Transmembrane</keyword>
<reference evidence="7 8" key="1">
    <citation type="submission" date="2013-11" db="EMBL/GenBank/DDBJ databases">
        <title>Opisthorchis viverrini - life in the bile duct.</title>
        <authorList>
            <person name="Young N.D."/>
            <person name="Nagarajan N."/>
            <person name="Lin S.J."/>
            <person name="Korhonen P.K."/>
            <person name="Jex A.R."/>
            <person name="Hall R.S."/>
            <person name="Safavi-Hemami H."/>
            <person name="Kaewkong W."/>
            <person name="Bertrand D."/>
            <person name="Gao S."/>
            <person name="Seet Q."/>
            <person name="Wongkham S."/>
            <person name="Teh B.T."/>
            <person name="Wongkham C."/>
            <person name="Intapan P.M."/>
            <person name="Maleewong W."/>
            <person name="Yang X."/>
            <person name="Hu M."/>
            <person name="Wang Z."/>
            <person name="Hofmann A."/>
            <person name="Sternberg P.W."/>
            <person name="Tan P."/>
            <person name="Wang J."/>
            <person name="Gasser R.B."/>
        </authorList>
    </citation>
    <scope>NUCLEOTIDE SEQUENCE [LARGE SCALE GENOMIC DNA]</scope>
</reference>
<evidence type="ECO:0000256" key="2">
    <source>
        <dbReference type="ARBA" id="ARBA00022692"/>
    </source>
</evidence>
<protein>
    <recommendedName>
        <fullName evidence="6">G-protein coupled receptors family 1 profile domain-containing protein</fullName>
    </recommendedName>
</protein>
<evidence type="ECO:0000313" key="8">
    <source>
        <dbReference type="Proteomes" id="UP000054324"/>
    </source>
</evidence>
<feature type="transmembrane region" description="Helical" evidence="5">
    <location>
        <begin position="164"/>
        <end position="185"/>
    </location>
</feature>
<dbReference type="InterPro" id="IPR000276">
    <property type="entry name" value="GPCR_Rhodpsn"/>
</dbReference>
<organism evidence="7 8">
    <name type="scientific">Opisthorchis viverrini</name>
    <name type="common">Southeast Asian liver fluke</name>
    <dbReference type="NCBI Taxonomy" id="6198"/>
    <lineage>
        <taxon>Eukaryota</taxon>
        <taxon>Metazoa</taxon>
        <taxon>Spiralia</taxon>
        <taxon>Lophotrochozoa</taxon>
        <taxon>Platyhelminthes</taxon>
        <taxon>Trematoda</taxon>
        <taxon>Digenea</taxon>
        <taxon>Opisthorchiida</taxon>
        <taxon>Opisthorchiata</taxon>
        <taxon>Opisthorchiidae</taxon>
        <taxon>Opisthorchis</taxon>
    </lineage>
</organism>
<dbReference type="AlphaFoldDB" id="A0A074ZXT4"/>
<dbReference type="KEGG" id="ovi:T265_01985"/>
<dbReference type="STRING" id="6198.A0A074ZXT4"/>
<dbReference type="InterPro" id="IPR019427">
    <property type="entry name" value="7TM_GPCR_serpentine_rcpt_Srw"/>
</dbReference>
<dbReference type="Pfam" id="PF10324">
    <property type="entry name" value="7TM_GPCR_Srw"/>
    <property type="match status" value="1"/>
</dbReference>
<feature type="transmembrane region" description="Helical" evidence="5">
    <location>
        <begin position="43"/>
        <end position="63"/>
    </location>
</feature>
<gene>
    <name evidence="7" type="ORF">T265_01985</name>
</gene>
<evidence type="ECO:0000259" key="6">
    <source>
        <dbReference type="PROSITE" id="PS50262"/>
    </source>
</evidence>
<feature type="transmembrane region" description="Helical" evidence="5">
    <location>
        <begin position="311"/>
        <end position="336"/>
    </location>
</feature>
<dbReference type="GeneID" id="20316173"/>
<sequence>MNQSLPLCMDFQLWNDSVNTSVAINQDWLAWFGVSFGKLHGPLSLAVCAFGISTNLTNIVVLTRPALANSATNQLLLCLAVADLITMLIYVPGLCHFYIAQPTPMKSPIYSPSKSWVTYQTGAASGVIVFHSVAIWITVILAVFRYIHIGFPSVGPRIATKRRAMTSVFIAIVICFVIVIPNTLINYVDSCLGPGDNIQRLRVYYFVNVPSLDESTESCWKQFHTQCMLVFNFWSQATVYKILPCFLLATLTVLLIYELRLATRRRKKLHCLRERTHGQTLLSDCQRPQMPQSKRNDERNQQYNENRTTSLLLTILIFFLVVEMPQGVLVICLHLIPDFYERVYRHLGDFIDFTTLVNEAINFVIYTTMSQQFRLTFCKVFYIKRIKCWTAGNSSRHAPVSSAVNRAKAGENAKSECLVIGAHDPYTSSAVPCRLTETSVAANMVN</sequence>
<feature type="domain" description="G-protein coupled receptors family 1 profile" evidence="6">
    <location>
        <begin position="54"/>
        <end position="366"/>
    </location>
</feature>
<dbReference type="PRINTS" id="PR00237">
    <property type="entry name" value="GPCRRHODOPSN"/>
</dbReference>